<accession>A0A1R2C1N3</accession>
<comment type="caution">
    <text evidence="2">The sequence shown here is derived from an EMBL/GenBank/DDBJ whole genome shotgun (WGS) entry which is preliminary data.</text>
</comment>
<dbReference type="Proteomes" id="UP000187209">
    <property type="component" value="Unassembled WGS sequence"/>
</dbReference>
<evidence type="ECO:0000256" key="1">
    <source>
        <dbReference type="SAM" id="MobiDB-lite"/>
    </source>
</evidence>
<protein>
    <submittedName>
        <fullName evidence="2">Uncharacterized protein</fullName>
    </submittedName>
</protein>
<feature type="compositionally biased region" description="Basic residues" evidence="1">
    <location>
        <begin position="425"/>
        <end position="438"/>
    </location>
</feature>
<reference evidence="2 3" key="1">
    <citation type="submission" date="2016-11" db="EMBL/GenBank/DDBJ databases">
        <title>The macronuclear genome of Stentor coeruleus: a giant cell with tiny introns.</title>
        <authorList>
            <person name="Slabodnick M."/>
            <person name="Ruby J.G."/>
            <person name="Reiff S.B."/>
            <person name="Swart E.C."/>
            <person name="Gosai S."/>
            <person name="Prabakaran S."/>
            <person name="Witkowska E."/>
            <person name="Larue G.E."/>
            <person name="Fisher S."/>
            <person name="Freeman R.M."/>
            <person name="Gunawardena J."/>
            <person name="Chu W."/>
            <person name="Stover N.A."/>
            <person name="Gregory B.D."/>
            <person name="Nowacki M."/>
            <person name="Derisi J."/>
            <person name="Roy S.W."/>
            <person name="Marshall W.F."/>
            <person name="Sood P."/>
        </authorList>
    </citation>
    <scope>NUCLEOTIDE SEQUENCE [LARGE SCALE GENOMIC DNA]</scope>
    <source>
        <strain evidence="2">WM001</strain>
    </source>
</reference>
<dbReference type="AlphaFoldDB" id="A0A1R2C1N3"/>
<feature type="region of interest" description="Disordered" evidence="1">
    <location>
        <begin position="415"/>
        <end position="456"/>
    </location>
</feature>
<proteinExistence type="predicted"/>
<name>A0A1R2C1N3_9CILI</name>
<evidence type="ECO:0000313" key="3">
    <source>
        <dbReference type="Proteomes" id="UP000187209"/>
    </source>
</evidence>
<feature type="region of interest" description="Disordered" evidence="1">
    <location>
        <begin position="138"/>
        <end position="158"/>
    </location>
</feature>
<feature type="compositionally biased region" description="Polar residues" evidence="1">
    <location>
        <begin position="439"/>
        <end position="456"/>
    </location>
</feature>
<organism evidence="2 3">
    <name type="scientific">Stentor coeruleus</name>
    <dbReference type="NCBI Taxonomy" id="5963"/>
    <lineage>
        <taxon>Eukaryota</taxon>
        <taxon>Sar</taxon>
        <taxon>Alveolata</taxon>
        <taxon>Ciliophora</taxon>
        <taxon>Postciliodesmatophora</taxon>
        <taxon>Heterotrichea</taxon>
        <taxon>Heterotrichida</taxon>
        <taxon>Stentoridae</taxon>
        <taxon>Stentor</taxon>
    </lineage>
</organism>
<evidence type="ECO:0000313" key="2">
    <source>
        <dbReference type="EMBL" id="OMJ82944.1"/>
    </source>
</evidence>
<gene>
    <name evidence="2" type="ORF">SteCoe_16217</name>
</gene>
<dbReference type="OrthoDB" id="325741at2759"/>
<keyword evidence="3" id="KW-1185">Reference proteome</keyword>
<sequence length="490" mass="56859">MIEHSLKDDVKAFEDIKTYTRKFTKPRHTRAEKTLGHFSCPCSVCNTKFQKPPSYNISIENKEHLANTQGKEKSFTWLLRELGKASQTMSIKVNIPETVVFHKSKANFLLYQHSDRTLKMTSTSQSLKLSELRKFLTQASKHHKREENPEGHHHSSQNYGKEVVLVRYLGKSQDNELAFLSPANENGALRVMQEIEFSELMHERPGSSVWKRISYIQTVVKCKGGIGETHIMKYYKHDENDKKGIFDIQQAGQDDSEGFELGFIDDIQKYSEFICKRIAYVLLANAKKDLLRMNAEFIVDDNGKMWLTYATRISVKDIREENYEKVLFKRVQLRSSETKERLDKEICWTEGDTTGPNQLRMLSVMKKHYIDLKKRIGIEDLIREKPKDSLSNLAFSQLHPYAQYTLNDLIDPESSNKQFKDIKPRRSSKPLNPRRSHSRINIENPTKSLSKSKIHTSSCRAVSQHKQRSFENLKTCLTTSKTSAYAIYYI</sequence>
<dbReference type="EMBL" id="MPUH01000321">
    <property type="protein sequence ID" value="OMJ82944.1"/>
    <property type="molecule type" value="Genomic_DNA"/>
</dbReference>